<dbReference type="RefSeq" id="WP_235295279.1">
    <property type="nucleotide sequence ID" value="NZ_BSOH01000006.1"/>
</dbReference>
<proteinExistence type="predicted"/>
<dbReference type="AlphaFoldDB" id="A0AA37SRI1"/>
<reference evidence="1" key="1">
    <citation type="journal article" date="2014" name="Int. J. Syst. Evol. Microbiol.">
        <title>Complete genome sequence of Corynebacterium casei LMG S-19264T (=DSM 44701T), isolated from a smear-ripened cheese.</title>
        <authorList>
            <consortium name="US DOE Joint Genome Institute (JGI-PGF)"/>
            <person name="Walter F."/>
            <person name="Albersmeier A."/>
            <person name="Kalinowski J."/>
            <person name="Ruckert C."/>
        </authorList>
    </citation>
    <scope>NUCLEOTIDE SEQUENCE</scope>
    <source>
        <strain evidence="1">NBRC 108769</strain>
    </source>
</reference>
<reference evidence="1" key="2">
    <citation type="submission" date="2023-01" db="EMBL/GenBank/DDBJ databases">
        <title>Draft genome sequence of Portibacter lacus strain NBRC 108769.</title>
        <authorList>
            <person name="Sun Q."/>
            <person name="Mori K."/>
        </authorList>
    </citation>
    <scope>NUCLEOTIDE SEQUENCE</scope>
    <source>
        <strain evidence="1">NBRC 108769</strain>
    </source>
</reference>
<dbReference type="Proteomes" id="UP001156666">
    <property type="component" value="Unassembled WGS sequence"/>
</dbReference>
<keyword evidence="2" id="KW-1185">Reference proteome</keyword>
<protein>
    <submittedName>
        <fullName evidence="1">Uncharacterized protein</fullName>
    </submittedName>
</protein>
<comment type="caution">
    <text evidence="1">The sequence shown here is derived from an EMBL/GenBank/DDBJ whole genome shotgun (WGS) entry which is preliminary data.</text>
</comment>
<dbReference type="EMBL" id="BSOH01000006">
    <property type="protein sequence ID" value="GLR16550.1"/>
    <property type="molecule type" value="Genomic_DNA"/>
</dbReference>
<gene>
    <name evidence="1" type="ORF">GCM10007940_11650</name>
</gene>
<evidence type="ECO:0000313" key="1">
    <source>
        <dbReference type="EMBL" id="GLR16550.1"/>
    </source>
</evidence>
<name>A0AA37SRI1_9BACT</name>
<organism evidence="1 2">
    <name type="scientific">Portibacter lacus</name>
    <dbReference type="NCBI Taxonomy" id="1099794"/>
    <lineage>
        <taxon>Bacteria</taxon>
        <taxon>Pseudomonadati</taxon>
        <taxon>Bacteroidota</taxon>
        <taxon>Saprospiria</taxon>
        <taxon>Saprospirales</taxon>
        <taxon>Haliscomenobacteraceae</taxon>
        <taxon>Portibacter</taxon>
    </lineage>
</organism>
<evidence type="ECO:0000313" key="2">
    <source>
        <dbReference type="Proteomes" id="UP001156666"/>
    </source>
</evidence>
<sequence>MQSRTNDLQDFRQQVDLYLDRALNTEDERQLLDRVNHDPNCGRVLSKEQNFRNFIKQNVKRSEATPDFIQAIKNKIRID</sequence>
<accession>A0AA37SRI1</accession>